<dbReference type="EMBL" id="CANHGI010000002">
    <property type="protein sequence ID" value="CAI5443069.1"/>
    <property type="molecule type" value="Genomic_DNA"/>
</dbReference>
<evidence type="ECO:0000313" key="2">
    <source>
        <dbReference type="EMBL" id="CAI5443069.1"/>
    </source>
</evidence>
<organism evidence="2 3">
    <name type="scientific">Caenorhabditis angaria</name>
    <dbReference type="NCBI Taxonomy" id="860376"/>
    <lineage>
        <taxon>Eukaryota</taxon>
        <taxon>Metazoa</taxon>
        <taxon>Ecdysozoa</taxon>
        <taxon>Nematoda</taxon>
        <taxon>Chromadorea</taxon>
        <taxon>Rhabditida</taxon>
        <taxon>Rhabditina</taxon>
        <taxon>Rhabditomorpha</taxon>
        <taxon>Rhabditoidea</taxon>
        <taxon>Rhabditidae</taxon>
        <taxon>Peloderinae</taxon>
        <taxon>Caenorhabditis</taxon>
    </lineage>
</organism>
<sequence>MFELKSDQILIFLYNFIIVRFILSNCCSRSTAYQKPDSPIISEQSNSPVSRTASVSHKTKKSSDFPISTCQTVQIPSKIDENEKTNANQALLNEDEERAAAQLQKYLSETCPKSTSPLNSVERTAFDNE</sequence>
<proteinExistence type="predicted"/>
<comment type="caution">
    <text evidence="2">The sequence shown here is derived from an EMBL/GenBank/DDBJ whole genome shotgun (WGS) entry which is preliminary data.</text>
</comment>
<feature type="region of interest" description="Disordered" evidence="1">
    <location>
        <begin position="31"/>
        <end position="64"/>
    </location>
</feature>
<keyword evidence="3" id="KW-1185">Reference proteome</keyword>
<reference evidence="2" key="1">
    <citation type="submission" date="2022-11" db="EMBL/GenBank/DDBJ databases">
        <authorList>
            <person name="Kikuchi T."/>
        </authorList>
    </citation>
    <scope>NUCLEOTIDE SEQUENCE</scope>
    <source>
        <strain evidence="2">PS1010</strain>
    </source>
</reference>
<protein>
    <submittedName>
        <fullName evidence="2">Uncharacterized protein</fullName>
    </submittedName>
</protein>
<accession>A0A9P1IDA8</accession>
<dbReference type="AlphaFoldDB" id="A0A9P1IDA8"/>
<dbReference type="Proteomes" id="UP001152747">
    <property type="component" value="Unassembled WGS sequence"/>
</dbReference>
<evidence type="ECO:0000256" key="1">
    <source>
        <dbReference type="SAM" id="MobiDB-lite"/>
    </source>
</evidence>
<evidence type="ECO:0000313" key="3">
    <source>
        <dbReference type="Proteomes" id="UP001152747"/>
    </source>
</evidence>
<gene>
    <name evidence="2" type="ORF">CAMP_LOCUS5706</name>
</gene>
<name>A0A9P1IDA8_9PELO</name>
<feature type="compositionally biased region" description="Polar residues" evidence="1">
    <location>
        <begin position="41"/>
        <end position="56"/>
    </location>
</feature>